<dbReference type="RefSeq" id="WP_379878794.1">
    <property type="nucleotide sequence ID" value="NZ_JBHPON010000001.1"/>
</dbReference>
<keyword evidence="1" id="KW-0472">Membrane</keyword>
<feature type="transmembrane region" description="Helical" evidence="1">
    <location>
        <begin position="93"/>
        <end position="114"/>
    </location>
</feature>
<accession>A0ABW1KZ35</accession>
<sequence length="221" mass="24279">MWLRAAFVAATAVIGGVKLGRSVMNRAVKNKVNQAIEIAKVSAIDDLSRETTGVVWQRVQRVTISLCWKTSIVAGLFALHAAGDLTGRGFKTIVIVVTLAFALRDAWLFAPLLWRGVMLVRSHKWRPTEALKEFIAGIVFERAYEKAIEATSEPGTRHAIALSSFKKENLSEEIARAVSEVAKAASIRIIRMRALLGAAVILIFMGAYSTFIFLSLSRAHL</sequence>
<gene>
    <name evidence="2" type="ORF">ACFMB1_09130</name>
</gene>
<evidence type="ECO:0000256" key="1">
    <source>
        <dbReference type="SAM" id="Phobius"/>
    </source>
</evidence>
<evidence type="ECO:0000313" key="2">
    <source>
        <dbReference type="EMBL" id="MFC6035703.1"/>
    </source>
</evidence>
<keyword evidence="1" id="KW-0812">Transmembrane</keyword>
<name>A0ABW1KZ35_9PROT</name>
<dbReference type="EMBL" id="JBHPON010000001">
    <property type="protein sequence ID" value="MFC6035703.1"/>
    <property type="molecule type" value="Genomic_DNA"/>
</dbReference>
<reference evidence="2 3" key="1">
    <citation type="submission" date="2024-09" db="EMBL/GenBank/DDBJ databases">
        <authorList>
            <person name="Zhang Z.-H."/>
        </authorList>
    </citation>
    <scope>NUCLEOTIDE SEQUENCE [LARGE SCALE GENOMIC DNA]</scope>
    <source>
        <strain evidence="2 3">HHTR114</strain>
    </source>
</reference>
<organism evidence="2 3">
    <name type="scientific">Hyphococcus aureus</name>
    <dbReference type="NCBI Taxonomy" id="2666033"/>
    <lineage>
        <taxon>Bacteria</taxon>
        <taxon>Pseudomonadati</taxon>
        <taxon>Pseudomonadota</taxon>
        <taxon>Alphaproteobacteria</taxon>
        <taxon>Parvularculales</taxon>
        <taxon>Parvularculaceae</taxon>
        <taxon>Hyphococcus</taxon>
    </lineage>
</organism>
<protein>
    <submittedName>
        <fullName evidence="2">Uncharacterized protein</fullName>
    </submittedName>
</protein>
<proteinExistence type="predicted"/>
<keyword evidence="1" id="KW-1133">Transmembrane helix</keyword>
<comment type="caution">
    <text evidence="2">The sequence shown here is derived from an EMBL/GenBank/DDBJ whole genome shotgun (WGS) entry which is preliminary data.</text>
</comment>
<keyword evidence="3" id="KW-1185">Reference proteome</keyword>
<dbReference type="Proteomes" id="UP001596116">
    <property type="component" value="Unassembled WGS sequence"/>
</dbReference>
<evidence type="ECO:0000313" key="3">
    <source>
        <dbReference type="Proteomes" id="UP001596116"/>
    </source>
</evidence>
<feature type="transmembrane region" description="Helical" evidence="1">
    <location>
        <begin position="194"/>
        <end position="216"/>
    </location>
</feature>